<dbReference type="Proteomes" id="UP000228947">
    <property type="component" value="Unassembled WGS sequence"/>
</dbReference>
<dbReference type="Proteomes" id="UP000229681">
    <property type="component" value="Unassembled WGS sequence"/>
</dbReference>
<dbReference type="SUPFAM" id="SSF51735">
    <property type="entry name" value="NAD(P)-binding Rossmann-fold domains"/>
    <property type="match status" value="1"/>
</dbReference>
<evidence type="ECO:0000259" key="3">
    <source>
        <dbReference type="PROSITE" id="PS51176"/>
    </source>
</evidence>
<gene>
    <name evidence="4" type="ORF">CUN49_09575</name>
    <name evidence="5" type="ORF">CUN50_02325</name>
</gene>
<dbReference type="GO" id="GO:0004665">
    <property type="term" value="F:prephenate dehydrogenase (NADP+) activity"/>
    <property type="evidence" value="ECO:0007669"/>
    <property type="project" value="InterPro"/>
</dbReference>
<dbReference type="InterPro" id="IPR046826">
    <property type="entry name" value="PDH_N"/>
</dbReference>
<protein>
    <submittedName>
        <fullName evidence="4">Prephenate dehydrogenase/arogenate dehydrogenase family protein</fullName>
    </submittedName>
</protein>
<dbReference type="AlphaFoldDB" id="A0A2M8PDK6"/>
<comment type="similarity">
    <text evidence="1">Belongs to the prephenate/arogenate dehydrogenase family.</text>
</comment>
<dbReference type="InterPro" id="IPR050812">
    <property type="entry name" value="Preph/Arog_dehydrog"/>
</dbReference>
<dbReference type="Gene3D" id="1.10.3660.10">
    <property type="entry name" value="6-phosphogluconate dehydrogenase C-terminal like domain"/>
    <property type="match status" value="1"/>
</dbReference>
<dbReference type="PANTHER" id="PTHR21363">
    <property type="entry name" value="PREPHENATE DEHYDROGENASE"/>
    <property type="match status" value="1"/>
</dbReference>
<dbReference type="SUPFAM" id="SSF48179">
    <property type="entry name" value="6-phosphogluconate dehydrogenase C-terminal domain-like"/>
    <property type="match status" value="1"/>
</dbReference>
<dbReference type="Pfam" id="PF02153">
    <property type="entry name" value="PDH_N"/>
    <property type="match status" value="1"/>
</dbReference>
<evidence type="ECO:0000256" key="2">
    <source>
        <dbReference type="ARBA" id="ARBA00023002"/>
    </source>
</evidence>
<dbReference type="Gene3D" id="3.40.50.720">
    <property type="entry name" value="NAD(P)-binding Rossmann-like Domain"/>
    <property type="match status" value="1"/>
</dbReference>
<evidence type="ECO:0000313" key="6">
    <source>
        <dbReference type="Proteomes" id="UP000228947"/>
    </source>
</evidence>
<dbReference type="Pfam" id="PF20463">
    <property type="entry name" value="PDH_C"/>
    <property type="match status" value="1"/>
</dbReference>
<sequence>MKALSEVHLCIIGTGLMGASLALALRGKVRHLHGIDPDPSAALHFDSFSADLNSLYNADVIVLAAPLRVILRLLPQVGALAPANALITDLGSVKAPIIAAMDQLPPRVQAIGGHPMCGKELSGAAAADPTLYHGCTYVLCAAERTSQAAISFMETLVRAIGAQPLQLAPEAHDQAVAHISHLPYLLSVALMLSAAEVDDERLWQLASSGFRDTSRLASSDVTMMGDVVTSNRAALLGALTRYAAHLARLQALLASEDDSALRAALEAARQARQAWLRYKGR</sequence>
<evidence type="ECO:0000313" key="7">
    <source>
        <dbReference type="Proteomes" id="UP000229681"/>
    </source>
</evidence>
<dbReference type="GO" id="GO:0070403">
    <property type="term" value="F:NAD+ binding"/>
    <property type="evidence" value="ECO:0007669"/>
    <property type="project" value="InterPro"/>
</dbReference>
<dbReference type="GO" id="GO:0006571">
    <property type="term" value="P:tyrosine biosynthetic process"/>
    <property type="evidence" value="ECO:0007669"/>
    <property type="project" value="InterPro"/>
</dbReference>
<dbReference type="PROSITE" id="PS51176">
    <property type="entry name" value="PDH_ADH"/>
    <property type="match status" value="1"/>
</dbReference>
<keyword evidence="2" id="KW-0560">Oxidoreductase</keyword>
<dbReference type="InterPro" id="IPR003099">
    <property type="entry name" value="Prephen_DH"/>
</dbReference>
<dbReference type="InterPro" id="IPR008927">
    <property type="entry name" value="6-PGluconate_DH-like_C_sf"/>
</dbReference>
<reference evidence="6 7" key="1">
    <citation type="submission" date="2017-11" db="EMBL/GenBank/DDBJ databases">
        <title>Evolution of Phototrophy in the Chloroflexi Phylum Driven by Horizontal Gene Transfer.</title>
        <authorList>
            <person name="Ward L.M."/>
            <person name="Hemp J."/>
            <person name="Shih P.M."/>
            <person name="Mcglynn S.E."/>
            <person name="Fischer W."/>
        </authorList>
    </citation>
    <scope>NUCLEOTIDE SEQUENCE [LARGE SCALE GENOMIC DNA]</scope>
    <source>
        <strain evidence="5">CP1_1M</strain>
        <strain evidence="4">JP3_13</strain>
    </source>
</reference>
<dbReference type="EMBL" id="PGTM01000129">
    <property type="protein sequence ID" value="PJF35632.1"/>
    <property type="molecule type" value="Genomic_DNA"/>
</dbReference>
<name>A0A2M8PDK6_9CHLR</name>
<dbReference type="EMBL" id="PGTL01000006">
    <property type="protein sequence ID" value="PJF42978.1"/>
    <property type="molecule type" value="Genomic_DNA"/>
</dbReference>
<dbReference type="GO" id="GO:0008977">
    <property type="term" value="F:prephenate dehydrogenase (NAD+) activity"/>
    <property type="evidence" value="ECO:0007669"/>
    <property type="project" value="InterPro"/>
</dbReference>
<evidence type="ECO:0000313" key="4">
    <source>
        <dbReference type="EMBL" id="PJF35632.1"/>
    </source>
</evidence>
<proteinExistence type="inferred from homology"/>
<organism evidence="4 7">
    <name type="scientific">Candidatus Thermofonsia Clade 1 bacterium</name>
    <dbReference type="NCBI Taxonomy" id="2364210"/>
    <lineage>
        <taxon>Bacteria</taxon>
        <taxon>Bacillati</taxon>
        <taxon>Chloroflexota</taxon>
        <taxon>Candidatus Thermofontia</taxon>
        <taxon>Candidatus Thermofonsia Clade 1</taxon>
    </lineage>
</organism>
<dbReference type="InterPro" id="IPR036291">
    <property type="entry name" value="NAD(P)-bd_dom_sf"/>
</dbReference>
<feature type="domain" description="Prephenate/arogenate dehydrogenase" evidence="3">
    <location>
        <begin position="7"/>
        <end position="281"/>
    </location>
</feature>
<comment type="caution">
    <text evidence="4">The sequence shown here is derived from an EMBL/GenBank/DDBJ whole genome shotgun (WGS) entry which is preliminary data.</text>
</comment>
<evidence type="ECO:0000256" key="1">
    <source>
        <dbReference type="ARBA" id="ARBA00007964"/>
    </source>
</evidence>
<dbReference type="InterPro" id="IPR046825">
    <property type="entry name" value="PDH_C"/>
</dbReference>
<dbReference type="PANTHER" id="PTHR21363:SF0">
    <property type="entry name" value="PREPHENATE DEHYDROGENASE [NADP(+)]"/>
    <property type="match status" value="1"/>
</dbReference>
<accession>A0A2M8PDK6</accession>
<evidence type="ECO:0000313" key="5">
    <source>
        <dbReference type="EMBL" id="PJF42978.1"/>
    </source>
</evidence>